<keyword evidence="1" id="KW-0812">Transmembrane</keyword>
<keyword evidence="1" id="KW-1133">Transmembrane helix</keyword>
<evidence type="ECO:0008006" key="4">
    <source>
        <dbReference type="Google" id="ProtNLM"/>
    </source>
</evidence>
<evidence type="ECO:0000313" key="3">
    <source>
        <dbReference type="Proteomes" id="UP000596739"/>
    </source>
</evidence>
<name>A0ABS1EPQ5_9CLOT</name>
<keyword evidence="1" id="KW-0472">Membrane</keyword>
<evidence type="ECO:0000313" key="2">
    <source>
        <dbReference type="EMBL" id="MBK1811324.1"/>
    </source>
</evidence>
<reference evidence="3" key="1">
    <citation type="submission" date="2021-01" db="EMBL/GenBank/DDBJ databases">
        <title>Genome public.</title>
        <authorList>
            <person name="Liu C."/>
            <person name="Sun Q."/>
        </authorList>
    </citation>
    <scope>NUCLEOTIDE SEQUENCE [LARGE SCALE GENOMIC DNA]</scope>
    <source>
        <strain evidence="3">YIM B02505</strain>
    </source>
</reference>
<dbReference type="EMBL" id="JAENHN010000037">
    <property type="protein sequence ID" value="MBK1811324.1"/>
    <property type="molecule type" value="Genomic_DNA"/>
</dbReference>
<comment type="caution">
    <text evidence="2">The sequence shown here is derived from an EMBL/GenBank/DDBJ whole genome shotgun (WGS) entry which is preliminary data.</text>
</comment>
<sequence>MNKKNLIFIIIMVLIIVGVYYNNTSEIFKIDKSKVSEITYAYEIDKNKMARFEVTNNINKEDINELINSLNKGVLKPDKEKVGGYTKEHIEILVLGDRSFSVYKQKDGRFTAMYSSDPGSNDERDEKQMTIESDVLEKYFAKFKETSKELKPTMTWDINGEVLD</sequence>
<feature type="transmembrane region" description="Helical" evidence="1">
    <location>
        <begin position="6"/>
        <end position="23"/>
    </location>
</feature>
<accession>A0ABS1EPQ5</accession>
<proteinExistence type="predicted"/>
<organism evidence="2 3">
    <name type="scientific">Clostridium yunnanense</name>
    <dbReference type="NCBI Taxonomy" id="2800325"/>
    <lineage>
        <taxon>Bacteria</taxon>
        <taxon>Bacillati</taxon>
        <taxon>Bacillota</taxon>
        <taxon>Clostridia</taxon>
        <taxon>Eubacteriales</taxon>
        <taxon>Clostridiaceae</taxon>
        <taxon>Clostridium</taxon>
    </lineage>
</organism>
<gene>
    <name evidence="2" type="ORF">JHL18_11875</name>
</gene>
<protein>
    <recommendedName>
        <fullName evidence="4">DUF4825 domain-containing protein</fullName>
    </recommendedName>
</protein>
<evidence type="ECO:0000256" key="1">
    <source>
        <dbReference type="SAM" id="Phobius"/>
    </source>
</evidence>
<dbReference type="Proteomes" id="UP000596739">
    <property type="component" value="Unassembled WGS sequence"/>
</dbReference>
<dbReference type="RefSeq" id="WP_200269423.1">
    <property type="nucleotide sequence ID" value="NZ_JAENHN010000037.1"/>
</dbReference>
<keyword evidence="3" id="KW-1185">Reference proteome</keyword>